<dbReference type="GO" id="GO:0005886">
    <property type="term" value="C:plasma membrane"/>
    <property type="evidence" value="ECO:0007669"/>
    <property type="project" value="InterPro"/>
</dbReference>
<proteinExistence type="predicted"/>
<dbReference type="EMBL" id="QUSG01000003">
    <property type="protein sequence ID" value="KAA3529662.1"/>
    <property type="molecule type" value="Genomic_DNA"/>
</dbReference>
<evidence type="ECO:0000256" key="5">
    <source>
        <dbReference type="SAM" id="Phobius"/>
    </source>
</evidence>
<evidence type="ECO:0000256" key="3">
    <source>
        <dbReference type="ARBA" id="ARBA00022989"/>
    </source>
</evidence>
<dbReference type="Pfam" id="PF04357">
    <property type="entry name" value="TamB"/>
    <property type="match status" value="1"/>
</dbReference>
<dbReference type="GO" id="GO:0009306">
    <property type="term" value="P:protein secretion"/>
    <property type="evidence" value="ECO:0007669"/>
    <property type="project" value="InterPro"/>
</dbReference>
<protein>
    <submittedName>
        <fullName evidence="7">Translocation/assembly module TamB</fullName>
    </submittedName>
</protein>
<reference evidence="7 8" key="1">
    <citation type="submission" date="2018-08" db="EMBL/GenBank/DDBJ databases">
        <title>Genome sequencing of Agrobacterium vitis strain ICMP 10754.</title>
        <authorList>
            <person name="Visnovsky S.B."/>
            <person name="Pitman A.R."/>
        </authorList>
    </citation>
    <scope>NUCLEOTIDE SEQUENCE [LARGE SCALE GENOMIC DNA]</scope>
    <source>
        <strain evidence="7 8">ICMP 10754</strain>
    </source>
</reference>
<keyword evidence="2 5" id="KW-0812">Transmembrane</keyword>
<comment type="caution">
    <text evidence="7">The sequence shown here is derived from an EMBL/GenBank/DDBJ whole genome shotgun (WGS) entry which is preliminary data.</text>
</comment>
<feature type="transmembrane region" description="Helical" evidence="5">
    <location>
        <begin position="64"/>
        <end position="83"/>
    </location>
</feature>
<dbReference type="Proteomes" id="UP000436911">
    <property type="component" value="Unassembled WGS sequence"/>
</dbReference>
<name>A0A368NNR4_AGRVI</name>
<feature type="domain" description="Translocation and assembly module TamB C-terminal" evidence="6">
    <location>
        <begin position="1109"/>
        <end position="1454"/>
    </location>
</feature>
<sequence length="1454" mass="149761">MRRRSARSVWMWPCRSIPIPTATNTAYMSVLDKVSDAEAAFRDRRRSEQTVSALKTLFSGLGRILAYGLLVLAAMLVVALTLIGTTQFGSRFIGDFVASLVSKPNRIIAVDGISGLLDGHLRVDTITVSDANGPYGRIQDLSIDWSPLALMSRRFEASQIKAASVTLARKPLPSVETTTETSSSNGFNLPVDIRIERVSVPEVRLEQPLLGTAAKLALNGNVEAQRGSEATPQAITSQLTVSRADLPQANLSAQLAYAPQQNRLDVDATLQEPKGGLLANLLQLPDDPALAITVKGGGPINDWKGSLTATLDGTPRLDITTTHRLAADGRHVAINGAGAFDSLMPANLRDLFAGKTMIDIAARLSDDGALSVEKGSVETGSLSLAASGTYTPKGENSLHATLTGKNGPAAIRWPLDDGTLAAQISGLTFSLTGAAEAAKLETTASLESLTLPQGTFGDIALKASAPAFNLTTRSGSIDTVLTVQQTQLTDQTLARAIKAPLTLKAPIAVSPQQITAQPLTIESPALGGSVTAAYTIASKAVEAQYTLFARPEALPQAVTDKLVGTPGGTEQTNMVKLSGEARYSATDGIAIPGFALETRLLNASGKLSFAKQQLAATLSGTVADLSILQANASGKAAFNLQADGPTNALQTNGTITIDAATLAGRALTGFSMAAKADLTRGAPSATLTAQGALDGKPVQSNLKLTSKDGVIALPDLSLTVGDNRLNGALSFSRARLPSGTVDFDFPDLGLLAALGGQTASGDLKGSIRLDEANGKIAARIKANGTAIRQSTITIGQPSVDVTTNDLQSLALQGMVKADRISTGSALVEQLALQFDRRGTRTDIDLSGRYDKAPLTGKALVQQDGNSIGIALQDFAASPRGIPLTLARPTDITVENGTATIDTLTIKAGSGTVSVAGKAGAVLDMTAQINALPASLANTVSANLGATGTISGKITATGSTSAPKIAYDLRLDDASVTQMQAAGLPPLAIAASGTFAENRLSVDSRVTGGGGLNVTGGGSLTLSGDKPINMAFKANLPLSALQGLLTKQGLTAEGTANGDIRIGGTLSSPALSGTITTAKARLIDVKHNIALEQLAVDIALTGDQARINSVTGRISAGGRVSATGTIDLKGQGLPSDLTIKLDNAVYIDGTLVTATVNGTMGLKGPLMDGPTLSGKLTLDKTSITIPSRLPGSIAQLDIKHKNAPADVRRQTAILNPEKTGDGSNSPILLDLQIAAPSQIFVRGRGIDAELNGTVTIKGSIAAPQVSGGFTMQRGRMVILTKRLDFSSGKITFSGGLIPIVDFEATSTSGSTTLTAKVSGVATDPDISFSSAPALPQDEVLAQLIFGQSMAKLSPLQIAQLADAVGQLGGGNSTSLFNSLRSAVGVDDLDISTDSKGNTQFSAGKYLNDKTYLEFQQGSTGSKAVINLDVGRGFKLKGEAGASGSSGGGVFYEKEY</sequence>
<evidence type="ECO:0000256" key="1">
    <source>
        <dbReference type="ARBA" id="ARBA00004167"/>
    </source>
</evidence>
<evidence type="ECO:0000256" key="2">
    <source>
        <dbReference type="ARBA" id="ARBA00022692"/>
    </source>
</evidence>
<evidence type="ECO:0000313" key="8">
    <source>
        <dbReference type="Proteomes" id="UP000436911"/>
    </source>
</evidence>
<evidence type="ECO:0000313" key="7">
    <source>
        <dbReference type="EMBL" id="KAA3529662.1"/>
    </source>
</evidence>
<keyword evidence="4 5" id="KW-0472">Membrane</keyword>
<evidence type="ECO:0000259" key="6">
    <source>
        <dbReference type="Pfam" id="PF04357"/>
    </source>
</evidence>
<evidence type="ECO:0000256" key="4">
    <source>
        <dbReference type="ARBA" id="ARBA00023136"/>
    </source>
</evidence>
<dbReference type="InterPro" id="IPR007452">
    <property type="entry name" value="TamB_C"/>
</dbReference>
<accession>A0A368NNR4</accession>
<gene>
    <name evidence="7" type="ORF">DXT89_08070</name>
</gene>
<dbReference type="GO" id="GO:0097347">
    <property type="term" value="C:TAM protein secretion complex"/>
    <property type="evidence" value="ECO:0007669"/>
    <property type="project" value="TreeGrafter"/>
</dbReference>
<comment type="subcellular location">
    <subcellularLocation>
        <location evidence="1">Membrane</location>
        <topology evidence="1">Single-pass membrane protein</topology>
    </subcellularLocation>
</comment>
<organism evidence="7 8">
    <name type="scientific">Agrobacterium vitis</name>
    <name type="common">Rhizobium vitis</name>
    <dbReference type="NCBI Taxonomy" id="373"/>
    <lineage>
        <taxon>Bacteria</taxon>
        <taxon>Pseudomonadati</taxon>
        <taxon>Pseudomonadota</taxon>
        <taxon>Alphaproteobacteria</taxon>
        <taxon>Hyphomicrobiales</taxon>
        <taxon>Rhizobiaceae</taxon>
        <taxon>Rhizobium/Agrobacterium group</taxon>
        <taxon>Agrobacterium</taxon>
    </lineage>
</organism>
<dbReference type="PANTHER" id="PTHR36985:SF1">
    <property type="entry name" value="TRANSLOCATION AND ASSEMBLY MODULE SUBUNIT TAMB"/>
    <property type="match status" value="1"/>
</dbReference>
<keyword evidence="3 5" id="KW-1133">Transmembrane helix</keyword>
<dbReference type="PANTHER" id="PTHR36985">
    <property type="entry name" value="TRANSLOCATION AND ASSEMBLY MODULE SUBUNIT TAMB"/>
    <property type="match status" value="1"/>
</dbReference>